<protein>
    <recommendedName>
        <fullName evidence="1">diguanylate cyclase</fullName>
        <ecNumber evidence="1">2.7.7.65</ecNumber>
    </recommendedName>
</protein>
<dbReference type="PROSITE" id="PS50887">
    <property type="entry name" value="GGDEF"/>
    <property type="match status" value="1"/>
</dbReference>
<dbReference type="PANTHER" id="PTHR45138">
    <property type="entry name" value="REGULATORY COMPONENTS OF SENSORY TRANSDUCTION SYSTEM"/>
    <property type="match status" value="1"/>
</dbReference>
<dbReference type="InterPro" id="IPR043128">
    <property type="entry name" value="Rev_trsase/Diguanyl_cyclase"/>
</dbReference>
<dbReference type="InterPro" id="IPR000160">
    <property type="entry name" value="GGDEF_dom"/>
</dbReference>
<dbReference type="InterPro" id="IPR001789">
    <property type="entry name" value="Sig_transdc_resp-reg_receiver"/>
</dbReference>
<evidence type="ECO:0000259" key="5">
    <source>
        <dbReference type="PROSITE" id="PS50887"/>
    </source>
</evidence>
<dbReference type="Gene3D" id="3.30.70.270">
    <property type="match status" value="1"/>
</dbReference>
<dbReference type="EC" id="2.7.7.65" evidence="1"/>
<dbReference type="AlphaFoldDB" id="U3A8Y2"/>
<dbReference type="CDD" id="cd01949">
    <property type="entry name" value="GGDEF"/>
    <property type="match status" value="1"/>
</dbReference>
<dbReference type="SUPFAM" id="SSF55073">
    <property type="entry name" value="Nucleotide cyclase"/>
    <property type="match status" value="1"/>
</dbReference>
<dbReference type="eggNOG" id="COG3706">
    <property type="taxonomic scope" value="Bacteria"/>
</dbReference>
<proteinExistence type="predicted"/>
<comment type="caution">
    <text evidence="6">The sequence shown here is derived from an EMBL/GenBank/DDBJ whole genome shotgun (WGS) entry which is preliminary data.</text>
</comment>
<evidence type="ECO:0000259" key="4">
    <source>
        <dbReference type="PROSITE" id="PS50110"/>
    </source>
</evidence>
<keyword evidence="7" id="KW-1185">Reference proteome</keyword>
<accession>U3A8Y2</accession>
<dbReference type="Proteomes" id="UP000016566">
    <property type="component" value="Unassembled WGS sequence"/>
</dbReference>
<reference evidence="6" key="1">
    <citation type="journal article" date="2013" name="Genome Announc.">
        <title>Draft Genome Sequence of Loktanella cinnabarina LL-001T, Isolated from Deep-Sea Floor Sediment.</title>
        <authorList>
            <person name="Nishi S."/>
            <person name="Tsubouchi T."/>
            <person name="Takaki Y."/>
            <person name="Koyanagi R."/>
            <person name="Satoh N."/>
            <person name="Maruyama T."/>
            <person name="Hatada Y."/>
        </authorList>
    </citation>
    <scope>NUCLEOTIDE SEQUENCE [LARGE SCALE GENOMIC DNA]</scope>
    <source>
        <strain evidence="6">LL-001</strain>
    </source>
</reference>
<dbReference type="FunFam" id="3.30.70.270:FF:000001">
    <property type="entry name" value="Diguanylate cyclase domain protein"/>
    <property type="match status" value="1"/>
</dbReference>
<dbReference type="Pfam" id="PF00990">
    <property type="entry name" value="GGDEF"/>
    <property type="match status" value="1"/>
</dbReference>
<gene>
    <name evidence="6" type="ORF">MBELCI_0186</name>
</gene>
<sequence>MMGSMMGPMMGQRSRERIVGLTGQHGPNKDTFMSGRILIVDRIATERALQESALIAVGFDCLHCDGFEDALARLPDPSIDLLFVPTAPGVQTDFDATLTFLKRLRAVPNGVRLPVVVAGRWPAGGERLALLLGGADEVVVAPVSTTLLQARIRNLLRARDTEDELSRREATHQALGFSEAAATFAPRQRIAVISPEAERGMTAYRGLPEPLRRIAPQDSFTEAGHEEDLFVIDGAGLCRAGHPARELYRIVAELRSRSATRRAAQLVLIPETSREAAMLLDLGADDIVPASVETDEIAYRARRLLRRKSLADRLRATERHGLEAALTDPLTGLWNRRYARPHLIRLITEARSRSRPIAVMLLDIDLFKAVNDRHGHAAGDEVLAQVARRLRDGLRPADLLARIGGEEFLVAMPDTSLEQARIAADRLRRRIRDAPFRVAPEVSCRITVSVGVAMGPGRPDPEQEAEALMRRADEALYAAKETGRNRVTVSLSAA</sequence>
<dbReference type="GO" id="GO:0052621">
    <property type="term" value="F:diguanylate cyclase activity"/>
    <property type="evidence" value="ECO:0007669"/>
    <property type="project" value="UniProtKB-EC"/>
</dbReference>
<evidence type="ECO:0000256" key="1">
    <source>
        <dbReference type="ARBA" id="ARBA00012528"/>
    </source>
</evidence>
<comment type="catalytic activity">
    <reaction evidence="2">
        <text>2 GTP = 3',3'-c-di-GMP + 2 diphosphate</text>
        <dbReference type="Rhea" id="RHEA:24898"/>
        <dbReference type="ChEBI" id="CHEBI:33019"/>
        <dbReference type="ChEBI" id="CHEBI:37565"/>
        <dbReference type="ChEBI" id="CHEBI:58805"/>
        <dbReference type="EC" id="2.7.7.65"/>
    </reaction>
</comment>
<dbReference type="NCBIfam" id="TIGR00254">
    <property type="entry name" value="GGDEF"/>
    <property type="match status" value="1"/>
</dbReference>
<dbReference type="SMART" id="SM00267">
    <property type="entry name" value="GGDEF"/>
    <property type="match status" value="1"/>
</dbReference>
<evidence type="ECO:0000313" key="7">
    <source>
        <dbReference type="Proteomes" id="UP000016566"/>
    </source>
</evidence>
<dbReference type="STRING" id="1337093.MBELCI_0186"/>
<feature type="domain" description="GGDEF" evidence="5">
    <location>
        <begin position="355"/>
        <end position="492"/>
    </location>
</feature>
<dbReference type="InterPro" id="IPR029787">
    <property type="entry name" value="Nucleotide_cyclase"/>
</dbReference>
<evidence type="ECO:0000256" key="3">
    <source>
        <dbReference type="PROSITE-ProRule" id="PRU00169"/>
    </source>
</evidence>
<dbReference type="InterPro" id="IPR050469">
    <property type="entry name" value="Diguanylate_Cyclase"/>
</dbReference>
<comment type="caution">
    <text evidence="3">Lacks conserved residue(s) required for the propagation of feature annotation.</text>
</comment>
<dbReference type="PANTHER" id="PTHR45138:SF9">
    <property type="entry name" value="DIGUANYLATE CYCLASE DGCM-RELATED"/>
    <property type="match status" value="1"/>
</dbReference>
<organism evidence="6 7">
    <name type="scientific">Limimaricola cinnabarinus LL-001</name>
    <dbReference type="NCBI Taxonomy" id="1337093"/>
    <lineage>
        <taxon>Bacteria</taxon>
        <taxon>Pseudomonadati</taxon>
        <taxon>Pseudomonadota</taxon>
        <taxon>Alphaproteobacteria</taxon>
        <taxon>Rhodobacterales</taxon>
        <taxon>Paracoccaceae</taxon>
        <taxon>Limimaricola</taxon>
    </lineage>
</organism>
<dbReference type="SUPFAM" id="SSF52172">
    <property type="entry name" value="CheY-like"/>
    <property type="match status" value="1"/>
</dbReference>
<dbReference type="GO" id="GO:0000160">
    <property type="term" value="P:phosphorelay signal transduction system"/>
    <property type="evidence" value="ECO:0007669"/>
    <property type="project" value="InterPro"/>
</dbReference>
<dbReference type="EMBL" id="BATB01000001">
    <property type="protein sequence ID" value="GAD54134.1"/>
    <property type="molecule type" value="Genomic_DNA"/>
</dbReference>
<feature type="domain" description="Response regulatory" evidence="4">
    <location>
        <begin position="36"/>
        <end position="156"/>
    </location>
</feature>
<dbReference type="InterPro" id="IPR011006">
    <property type="entry name" value="CheY-like_superfamily"/>
</dbReference>
<evidence type="ECO:0000313" key="6">
    <source>
        <dbReference type="EMBL" id="GAD54134.1"/>
    </source>
</evidence>
<dbReference type="Gene3D" id="3.40.50.2300">
    <property type="match status" value="1"/>
</dbReference>
<dbReference type="PROSITE" id="PS50110">
    <property type="entry name" value="RESPONSE_REGULATORY"/>
    <property type="match status" value="1"/>
</dbReference>
<name>U3A8Y2_9RHOB</name>
<evidence type="ECO:0000256" key="2">
    <source>
        <dbReference type="ARBA" id="ARBA00034247"/>
    </source>
</evidence>